<organism evidence="1 2">
    <name type="scientific">Anaerococcus hydrogenalis DSM 7454</name>
    <dbReference type="NCBI Taxonomy" id="561177"/>
    <lineage>
        <taxon>Bacteria</taxon>
        <taxon>Bacillati</taxon>
        <taxon>Bacillota</taxon>
        <taxon>Tissierellia</taxon>
        <taxon>Tissierellales</taxon>
        <taxon>Peptoniphilaceae</taxon>
        <taxon>Anaerococcus</taxon>
    </lineage>
</organism>
<comment type="caution">
    <text evidence="1">The sequence shown here is derived from an EMBL/GenBank/DDBJ whole genome shotgun (WGS) entry which is preliminary data.</text>
</comment>
<dbReference type="Proteomes" id="UP000005451">
    <property type="component" value="Unassembled WGS sequence"/>
</dbReference>
<name>B6W885_9FIRM</name>
<evidence type="ECO:0008006" key="3">
    <source>
        <dbReference type="Google" id="ProtNLM"/>
    </source>
</evidence>
<evidence type="ECO:0000313" key="2">
    <source>
        <dbReference type="Proteomes" id="UP000005451"/>
    </source>
</evidence>
<dbReference type="eggNOG" id="ENOG50342ZF">
    <property type="taxonomic scope" value="Bacteria"/>
</dbReference>
<gene>
    <name evidence="1" type="ORF">ANHYDRO_00784</name>
</gene>
<dbReference type="STRING" id="561177.ANHYDRO_00784"/>
<protein>
    <recommendedName>
        <fullName evidence="3">DUF1292 domain-containing protein</fullName>
    </recommendedName>
</protein>
<proteinExistence type="predicted"/>
<dbReference type="InterPro" id="IPR009711">
    <property type="entry name" value="UPF0473"/>
</dbReference>
<dbReference type="Pfam" id="PF06949">
    <property type="entry name" value="DUF1292"/>
    <property type="match status" value="1"/>
</dbReference>
<reference evidence="1 2" key="1">
    <citation type="submission" date="2008-09" db="EMBL/GenBank/DDBJ databases">
        <authorList>
            <person name="Fulton L."/>
            <person name="Clifton S."/>
            <person name="Fulton B."/>
            <person name="Xu J."/>
            <person name="Minx P."/>
            <person name="Pepin K.H."/>
            <person name="Johnson M."/>
            <person name="Thiruvilangam P."/>
            <person name="Bhonagiri V."/>
            <person name="Nash W.E."/>
            <person name="Mardis E.R."/>
            <person name="Wilson R.K."/>
        </authorList>
    </citation>
    <scope>NUCLEOTIDE SEQUENCE [LARGE SCALE GENOMIC DNA]</scope>
    <source>
        <strain evidence="1 2">DSM 7454</strain>
    </source>
</reference>
<dbReference type="EMBL" id="ABXA01000019">
    <property type="protein sequence ID" value="EEB36484.1"/>
    <property type="molecule type" value="Genomic_DNA"/>
</dbReference>
<reference evidence="1 2" key="2">
    <citation type="submission" date="2008-10" db="EMBL/GenBank/DDBJ databases">
        <title>Draft genome sequence of Anaerococcus hydrogenalis (DSM 7454).</title>
        <authorList>
            <person name="Sudarsanam P."/>
            <person name="Ley R."/>
            <person name="Guruge J."/>
            <person name="Turnbaugh P.J."/>
            <person name="Mahowald M."/>
            <person name="Liep D."/>
            <person name="Gordon J."/>
        </authorList>
    </citation>
    <scope>NUCLEOTIDE SEQUENCE [LARGE SCALE GENOMIC DNA]</scope>
    <source>
        <strain evidence="1 2">DSM 7454</strain>
    </source>
</reference>
<sequence>MMSKKFEIHGHDIEFEKNEGKAIIELQLGENPSECYLIDIFSVDGIDYIALVDSENSELIILLYELDDEETGEIRLNSLEDEEQLDQIYHLFSHYWDYDTIDKIVNEYEYDLENRDIDE</sequence>
<accession>B6W885</accession>
<dbReference type="AlphaFoldDB" id="B6W885"/>
<evidence type="ECO:0000313" key="1">
    <source>
        <dbReference type="EMBL" id="EEB36484.1"/>
    </source>
</evidence>